<dbReference type="RefSeq" id="WP_109656309.1">
    <property type="nucleotide sequence ID" value="NZ_CP029145.1"/>
</dbReference>
<evidence type="ECO:0000313" key="2">
    <source>
        <dbReference type="EMBL" id="AWM33225.1"/>
    </source>
</evidence>
<gene>
    <name evidence="2" type="ORF">DDQ68_10810</name>
</gene>
<feature type="transmembrane region" description="Helical" evidence="1">
    <location>
        <begin position="275"/>
        <end position="297"/>
    </location>
</feature>
<keyword evidence="1" id="KW-1133">Transmembrane helix</keyword>
<feature type="transmembrane region" description="Helical" evidence="1">
    <location>
        <begin position="317"/>
        <end position="335"/>
    </location>
</feature>
<protein>
    <recommendedName>
        <fullName evidence="4">Glycosyltransferase RgtA/B/C/D-like domain-containing protein</fullName>
    </recommendedName>
</protein>
<accession>A0A2Z3GQD3</accession>
<dbReference type="OrthoDB" id="868283at2"/>
<proteinExistence type="predicted"/>
<feature type="transmembrane region" description="Helical" evidence="1">
    <location>
        <begin position="87"/>
        <end position="108"/>
    </location>
</feature>
<dbReference type="EMBL" id="CP029145">
    <property type="protein sequence ID" value="AWM33225.1"/>
    <property type="molecule type" value="Genomic_DNA"/>
</dbReference>
<feature type="transmembrane region" description="Helical" evidence="1">
    <location>
        <begin position="62"/>
        <end position="81"/>
    </location>
</feature>
<keyword evidence="3" id="KW-1185">Reference proteome</keyword>
<name>A0A2Z3GQD3_9BACT</name>
<dbReference type="Proteomes" id="UP000245999">
    <property type="component" value="Chromosome"/>
</dbReference>
<feature type="transmembrane region" description="Helical" evidence="1">
    <location>
        <begin position="20"/>
        <end position="41"/>
    </location>
</feature>
<evidence type="ECO:0000256" key="1">
    <source>
        <dbReference type="SAM" id="Phobius"/>
    </source>
</evidence>
<keyword evidence="1" id="KW-0472">Membrane</keyword>
<feature type="transmembrane region" description="Helical" evidence="1">
    <location>
        <begin position="120"/>
        <end position="137"/>
    </location>
</feature>
<dbReference type="KEGG" id="hnv:DDQ68_10810"/>
<sequence length="521" mass="57334">MPANNAAPPLPAPPTARWGLGLALLAVLVLRLWHLFANGLPDYDSVRNWQLVQELAHGDGHSMFFTAGPGFNLVFALLACVTSDVRVFQVANALLGVAGLGLFARFVGQAVAASGRPWRNAEAAALVLLGGTGLLLTFSGRDFTAGAGGLVLAAGLLRSHFRRVQAGPLAGRQAALRQAAWWLAAGLCYSYKFLLVLPILGALEGWRADWPAWRGAVKWQVLGRLALPYMVLMAAGALLAGLPWYRWPATYVRLVLPDAPNPAGRQLVLSPDFFFYFRYLWAFESPLLLPGLAAGAWLGWRQWRARLPGPAGRPLPLLLYLGIWAGCWLAGMALLQKAPRGLTYAFLPLAALVVLSLRHLPGRWRGPGAAVLLAALALNGYRLWQHLYRYPPSHYPAVAAWLRAHGARRVASTVGLGLAPYLLKGEEFTSITNERQLGALRRQGYDYVVLDAYWQVAHVAQFDSLRRQPPLAAWPETRLTEPLLFLEHSEFTGLTYDQTLDWQREATQDSVQLRVYRLGPR</sequence>
<reference evidence="3" key="1">
    <citation type="submission" date="2018-04" db="EMBL/GenBank/DDBJ databases">
        <title>Complete genome of Antarctic heterotrophic bacterium Hymenobacter nivis.</title>
        <authorList>
            <person name="Terashima M."/>
        </authorList>
    </citation>
    <scope>NUCLEOTIDE SEQUENCE [LARGE SCALE GENOMIC DNA]</scope>
    <source>
        <strain evidence="3">NBRC 111535</strain>
    </source>
</reference>
<evidence type="ECO:0000313" key="3">
    <source>
        <dbReference type="Proteomes" id="UP000245999"/>
    </source>
</evidence>
<dbReference type="AlphaFoldDB" id="A0A2Z3GQD3"/>
<organism evidence="2 3">
    <name type="scientific">Hymenobacter nivis</name>
    <dbReference type="NCBI Taxonomy" id="1850093"/>
    <lineage>
        <taxon>Bacteria</taxon>
        <taxon>Pseudomonadati</taxon>
        <taxon>Bacteroidota</taxon>
        <taxon>Cytophagia</taxon>
        <taxon>Cytophagales</taxon>
        <taxon>Hymenobacteraceae</taxon>
        <taxon>Hymenobacter</taxon>
    </lineage>
</organism>
<feature type="transmembrane region" description="Helical" evidence="1">
    <location>
        <begin position="181"/>
        <end position="206"/>
    </location>
</feature>
<keyword evidence="1" id="KW-0812">Transmembrane</keyword>
<feature type="transmembrane region" description="Helical" evidence="1">
    <location>
        <begin position="226"/>
        <end position="245"/>
    </location>
</feature>
<evidence type="ECO:0008006" key="4">
    <source>
        <dbReference type="Google" id="ProtNLM"/>
    </source>
</evidence>